<keyword evidence="5 6" id="KW-0472">Membrane</keyword>
<comment type="caution">
    <text evidence="7">The sequence shown here is derived from an EMBL/GenBank/DDBJ whole genome shotgun (WGS) entry which is preliminary data.</text>
</comment>
<evidence type="ECO:0000256" key="5">
    <source>
        <dbReference type="ARBA" id="ARBA00023136"/>
    </source>
</evidence>
<dbReference type="InterPro" id="IPR036259">
    <property type="entry name" value="MFS_trans_sf"/>
</dbReference>
<evidence type="ECO:0000256" key="3">
    <source>
        <dbReference type="ARBA" id="ARBA00022692"/>
    </source>
</evidence>
<keyword evidence="3 6" id="KW-0812">Transmembrane</keyword>
<dbReference type="GO" id="GO:0022857">
    <property type="term" value="F:transmembrane transporter activity"/>
    <property type="evidence" value="ECO:0007669"/>
    <property type="project" value="InterPro"/>
</dbReference>
<evidence type="ECO:0000256" key="2">
    <source>
        <dbReference type="ARBA" id="ARBA00022448"/>
    </source>
</evidence>
<protein>
    <submittedName>
        <fullName evidence="7">Pantothenate transporter liz1</fullName>
    </submittedName>
</protein>
<keyword evidence="8" id="KW-1185">Reference proteome</keyword>
<dbReference type="Pfam" id="PF07690">
    <property type="entry name" value="MFS_1"/>
    <property type="match status" value="1"/>
</dbReference>
<evidence type="ECO:0000313" key="7">
    <source>
        <dbReference type="EMBL" id="GJC83561.1"/>
    </source>
</evidence>
<gene>
    <name evidence="7" type="ORF">ColLi_06399</name>
</gene>
<feature type="transmembrane region" description="Helical" evidence="6">
    <location>
        <begin position="38"/>
        <end position="57"/>
    </location>
</feature>
<feature type="transmembrane region" description="Helical" evidence="6">
    <location>
        <begin position="69"/>
        <end position="94"/>
    </location>
</feature>
<evidence type="ECO:0000313" key="8">
    <source>
        <dbReference type="Proteomes" id="UP001055172"/>
    </source>
</evidence>
<dbReference type="EMBL" id="BPPX01000012">
    <property type="protein sequence ID" value="GJC83561.1"/>
    <property type="molecule type" value="Genomic_DNA"/>
</dbReference>
<keyword evidence="2" id="KW-0813">Transport</keyword>
<comment type="subcellular location">
    <subcellularLocation>
        <location evidence="1">Membrane</location>
        <topology evidence="1">Multi-pass membrane protein</topology>
    </subcellularLocation>
</comment>
<feature type="transmembrane region" description="Helical" evidence="6">
    <location>
        <begin position="137"/>
        <end position="159"/>
    </location>
</feature>
<dbReference type="Proteomes" id="UP001055172">
    <property type="component" value="Unassembled WGS sequence"/>
</dbReference>
<dbReference type="GO" id="GO:0016020">
    <property type="term" value="C:membrane"/>
    <property type="evidence" value="ECO:0007669"/>
    <property type="project" value="UniProtKB-SubCell"/>
</dbReference>
<feature type="transmembrane region" description="Helical" evidence="6">
    <location>
        <begin position="106"/>
        <end position="125"/>
    </location>
</feature>
<dbReference type="AlphaFoldDB" id="A0AA37LTF0"/>
<organism evidence="7 8">
    <name type="scientific">Colletotrichum liriopes</name>
    <dbReference type="NCBI Taxonomy" id="708192"/>
    <lineage>
        <taxon>Eukaryota</taxon>
        <taxon>Fungi</taxon>
        <taxon>Dikarya</taxon>
        <taxon>Ascomycota</taxon>
        <taxon>Pezizomycotina</taxon>
        <taxon>Sordariomycetes</taxon>
        <taxon>Hypocreomycetidae</taxon>
        <taxon>Glomerellales</taxon>
        <taxon>Glomerellaceae</taxon>
        <taxon>Colletotrichum</taxon>
        <taxon>Colletotrichum spaethianum species complex</taxon>
    </lineage>
</organism>
<sequence>MGGIVQAMKKNKFLGQQNVTNAYVSGMREDLGAWGNELNYYVVAYNTAYIIWAVIAFSQSEIKYSWHLYILRAITGFLEASSFGGTHLILGSWFKNEELFKRAGVWFMGNSLGSMFSGYLQAAIYRNLNGVLGRAGWRWLFIVQGIITLPISFLGFAFWPGLPTSPRRWYFTAEDHALAVKRIPTVEQDGITWKTFKYTLSRPMWWICVPCYMSVNNFNSMAS</sequence>
<dbReference type="InterPro" id="IPR011701">
    <property type="entry name" value="MFS"/>
</dbReference>
<dbReference type="SUPFAM" id="SSF103473">
    <property type="entry name" value="MFS general substrate transporter"/>
    <property type="match status" value="1"/>
</dbReference>
<reference evidence="7 8" key="1">
    <citation type="submission" date="2021-07" db="EMBL/GenBank/DDBJ databases">
        <title>Genome data of Colletotrichum spaethianum.</title>
        <authorList>
            <person name="Utami Y.D."/>
            <person name="Hiruma K."/>
        </authorList>
    </citation>
    <scope>NUCLEOTIDE SEQUENCE [LARGE SCALE GENOMIC DNA]</scope>
    <source>
        <strain evidence="7 8">MAFF 242679</strain>
    </source>
</reference>
<evidence type="ECO:0000256" key="6">
    <source>
        <dbReference type="SAM" id="Phobius"/>
    </source>
</evidence>
<evidence type="ECO:0000256" key="4">
    <source>
        <dbReference type="ARBA" id="ARBA00022989"/>
    </source>
</evidence>
<name>A0AA37LTF0_9PEZI</name>
<keyword evidence="4 6" id="KW-1133">Transmembrane helix</keyword>
<evidence type="ECO:0000256" key="1">
    <source>
        <dbReference type="ARBA" id="ARBA00004141"/>
    </source>
</evidence>
<accession>A0AA37LTF0</accession>
<dbReference type="PANTHER" id="PTHR43791">
    <property type="entry name" value="PERMEASE-RELATED"/>
    <property type="match status" value="1"/>
</dbReference>
<dbReference type="Gene3D" id="1.20.1250.20">
    <property type="entry name" value="MFS general substrate transporter like domains"/>
    <property type="match status" value="1"/>
</dbReference>
<dbReference type="PANTHER" id="PTHR43791:SF28">
    <property type="entry name" value="MAJOR FACILITATOR SUPERFAMILY (MFS) PROFILE DOMAIN-CONTAINING PROTEIN"/>
    <property type="match status" value="1"/>
</dbReference>
<proteinExistence type="predicted"/>